<proteinExistence type="predicted"/>
<dbReference type="GeneID" id="18917558"/>
<reference evidence="1 2" key="1">
    <citation type="journal article" date="2012" name="BMC Genomics">
        <title>Comparative genomics of the white-rot fungi, Phanerochaete carnosa and P. chrysosporium, to elucidate the genetic basis of the distinct wood types they colonize.</title>
        <authorList>
            <person name="Suzuki H."/>
            <person name="MacDonald J."/>
            <person name="Syed K."/>
            <person name="Salamov A."/>
            <person name="Hori C."/>
            <person name="Aerts A."/>
            <person name="Henrissat B."/>
            <person name="Wiebenga A."/>
            <person name="vanKuyk P.A."/>
            <person name="Barry K."/>
            <person name="Lindquist E."/>
            <person name="LaButti K."/>
            <person name="Lapidus A."/>
            <person name="Lucas S."/>
            <person name="Coutinho P."/>
            <person name="Gong Y."/>
            <person name="Samejima M."/>
            <person name="Mahadevan R."/>
            <person name="Abou-Zaid M."/>
            <person name="de Vries R.P."/>
            <person name="Igarashi K."/>
            <person name="Yadav J.S."/>
            <person name="Grigoriev I.V."/>
            <person name="Master E.R."/>
        </authorList>
    </citation>
    <scope>NUCLEOTIDE SEQUENCE [LARGE SCALE GENOMIC DNA]</scope>
    <source>
        <strain evidence="1 2">HHB-10118-sp</strain>
    </source>
</reference>
<evidence type="ECO:0000313" key="2">
    <source>
        <dbReference type="Proteomes" id="UP000008370"/>
    </source>
</evidence>
<dbReference type="OrthoDB" id="3264588at2759"/>
<evidence type="ECO:0008006" key="3">
    <source>
        <dbReference type="Google" id="ProtNLM"/>
    </source>
</evidence>
<evidence type="ECO:0000313" key="1">
    <source>
        <dbReference type="EMBL" id="EKM53470.1"/>
    </source>
</evidence>
<dbReference type="AlphaFoldDB" id="K5W2W6"/>
<name>K5W2W6_PHACS</name>
<accession>K5W2W6</accession>
<dbReference type="Gene3D" id="2.170.150.70">
    <property type="match status" value="1"/>
</dbReference>
<dbReference type="InterPro" id="IPR011057">
    <property type="entry name" value="Mss4-like_sf"/>
</dbReference>
<dbReference type="RefSeq" id="XP_007398160.1">
    <property type="nucleotide sequence ID" value="XM_007398098.1"/>
</dbReference>
<dbReference type="SUPFAM" id="SSF51316">
    <property type="entry name" value="Mss4-like"/>
    <property type="match status" value="1"/>
</dbReference>
<organism evidence="1 2">
    <name type="scientific">Phanerochaete carnosa (strain HHB-10118-sp)</name>
    <name type="common">White-rot fungus</name>
    <name type="synonym">Peniophora carnosa</name>
    <dbReference type="NCBI Taxonomy" id="650164"/>
    <lineage>
        <taxon>Eukaryota</taxon>
        <taxon>Fungi</taxon>
        <taxon>Dikarya</taxon>
        <taxon>Basidiomycota</taxon>
        <taxon>Agaricomycotina</taxon>
        <taxon>Agaricomycetes</taxon>
        <taxon>Polyporales</taxon>
        <taxon>Phanerochaetaceae</taxon>
        <taxon>Phanerochaete</taxon>
    </lineage>
</organism>
<gene>
    <name evidence="1" type="ORF">PHACADRAFT_259879</name>
</gene>
<keyword evidence="2" id="KW-1185">Reference proteome</keyword>
<dbReference type="Proteomes" id="UP000008370">
    <property type="component" value="Unassembled WGS sequence"/>
</dbReference>
<dbReference type="EMBL" id="JH930474">
    <property type="protein sequence ID" value="EKM53470.1"/>
    <property type="molecule type" value="Genomic_DNA"/>
</dbReference>
<sequence length="76" mass="8630">MSSSTSSHASPQGPDGWARRIDIKEYTGGCHCKKYRFDFSHPAFENGETKVMSCNCSICNQHGLLNMYVLHAMRRF</sequence>
<dbReference type="HOGENOM" id="CLU_2655298_0_0_1"/>
<dbReference type="InParanoid" id="K5W2W6"/>
<dbReference type="KEGG" id="pco:PHACADRAFT_259879"/>
<protein>
    <recommendedName>
        <fullName evidence="3">CENP-V/GFA domain-containing protein</fullName>
    </recommendedName>
</protein>